<dbReference type="AlphaFoldDB" id="A0A9C6SMJ3"/>
<keyword evidence="2" id="KW-0472">Membrane</keyword>
<gene>
    <name evidence="4" type="primary">LOC127565226</name>
</gene>
<accession>A0A9C6SMJ3</accession>
<keyword evidence="2" id="KW-1133">Transmembrane helix</keyword>
<feature type="transmembrane region" description="Helical" evidence="2">
    <location>
        <begin position="157"/>
        <end position="175"/>
    </location>
</feature>
<dbReference type="Proteomes" id="UP000515160">
    <property type="component" value="Chromosome 2L"/>
</dbReference>
<feature type="region of interest" description="Disordered" evidence="1">
    <location>
        <begin position="74"/>
        <end position="106"/>
    </location>
</feature>
<organism evidence="3 4">
    <name type="scientific">Drosophila albomicans</name>
    <name type="common">Fruit fly</name>
    <dbReference type="NCBI Taxonomy" id="7291"/>
    <lineage>
        <taxon>Eukaryota</taxon>
        <taxon>Metazoa</taxon>
        <taxon>Ecdysozoa</taxon>
        <taxon>Arthropoda</taxon>
        <taxon>Hexapoda</taxon>
        <taxon>Insecta</taxon>
        <taxon>Pterygota</taxon>
        <taxon>Neoptera</taxon>
        <taxon>Endopterygota</taxon>
        <taxon>Diptera</taxon>
        <taxon>Brachycera</taxon>
        <taxon>Muscomorpha</taxon>
        <taxon>Ephydroidea</taxon>
        <taxon>Drosophilidae</taxon>
        <taxon>Drosophila</taxon>
    </lineage>
</organism>
<keyword evidence="3" id="KW-1185">Reference proteome</keyword>
<evidence type="ECO:0000256" key="2">
    <source>
        <dbReference type="SAM" id="Phobius"/>
    </source>
</evidence>
<feature type="transmembrane region" description="Helical" evidence="2">
    <location>
        <begin position="118"/>
        <end position="137"/>
    </location>
</feature>
<protein>
    <submittedName>
        <fullName evidence="4">Uncharacterized protein LOC127565226</fullName>
    </submittedName>
</protein>
<keyword evidence="2" id="KW-0812">Transmembrane</keyword>
<evidence type="ECO:0000313" key="4">
    <source>
        <dbReference type="RefSeq" id="XP_051858740.1"/>
    </source>
</evidence>
<dbReference type="RefSeq" id="XP_051858740.1">
    <property type="nucleotide sequence ID" value="XM_052002780.1"/>
</dbReference>
<evidence type="ECO:0000313" key="3">
    <source>
        <dbReference type="Proteomes" id="UP000515160"/>
    </source>
</evidence>
<feature type="transmembrane region" description="Helical" evidence="2">
    <location>
        <begin position="213"/>
        <end position="233"/>
    </location>
</feature>
<name>A0A9C6SMJ3_DROAB</name>
<feature type="transmembrane region" description="Helical" evidence="2">
    <location>
        <begin position="307"/>
        <end position="328"/>
    </location>
</feature>
<sequence length="348" mass="40010">MCFTDHQFFESCNCNCQSVTVTDIPIYSDGENGNKWELYLCLTSNMYSHMRSLSAPELYVRSTETLTKTTNLTPNDANYSYSSGVGPSTDSRQQVKAQPEHSPDREKRKFILHRPCRIAFLSYVYVLLGSQVFLSALQWLGSTYRWRPHLNTAERSLYMLLLFLTWLNLSLAFFGFRRLQISHPFNWIVFVCMFESLTLLVMCLCLRELDLAWYFILIAISVILLYTPLGLWIPPKLTANIWILILMAMSVLITTMVSLVSGVCMRFYMLMTACLIFFGPWTTYNAFKLHSVAEDMTCRFKYLEHAAKMFITYGCTVGGLVIVSRIAIETIESENCKSRIFCNTLGVT</sequence>
<feature type="compositionally biased region" description="Polar residues" evidence="1">
    <location>
        <begin position="74"/>
        <end position="96"/>
    </location>
</feature>
<evidence type="ECO:0000256" key="1">
    <source>
        <dbReference type="SAM" id="MobiDB-lite"/>
    </source>
</evidence>
<proteinExistence type="predicted"/>
<feature type="transmembrane region" description="Helical" evidence="2">
    <location>
        <begin position="267"/>
        <end position="287"/>
    </location>
</feature>
<feature type="transmembrane region" description="Helical" evidence="2">
    <location>
        <begin position="239"/>
        <end position="260"/>
    </location>
</feature>
<reference evidence="4" key="1">
    <citation type="submission" date="2025-08" db="UniProtKB">
        <authorList>
            <consortium name="RefSeq"/>
        </authorList>
    </citation>
    <scope>IDENTIFICATION</scope>
    <source>
        <strain evidence="4">15112-1751.03</strain>
        <tissue evidence="4">Whole Adult</tissue>
    </source>
</reference>
<dbReference type="GeneID" id="127565226"/>
<dbReference type="OrthoDB" id="7851460at2759"/>
<feature type="transmembrane region" description="Helical" evidence="2">
    <location>
        <begin position="187"/>
        <end position="206"/>
    </location>
</feature>